<dbReference type="EMBL" id="JACJTB010000091">
    <property type="protein sequence ID" value="MBD2598652.1"/>
    <property type="molecule type" value="Genomic_DNA"/>
</dbReference>
<gene>
    <name evidence="5" type="ORF">H6G74_30795</name>
</gene>
<dbReference type="PROSITE" id="PS50126">
    <property type="entry name" value="S1"/>
    <property type="match status" value="1"/>
</dbReference>
<dbReference type="InterPro" id="IPR050437">
    <property type="entry name" value="Ribos_protein_bS1-like"/>
</dbReference>
<feature type="domain" description="S1 motif" evidence="4">
    <location>
        <begin position="271"/>
        <end position="339"/>
    </location>
</feature>
<dbReference type="PANTHER" id="PTHR10724">
    <property type="entry name" value="30S RIBOSOMAL PROTEIN S1"/>
    <property type="match status" value="1"/>
</dbReference>
<evidence type="ECO:0000256" key="1">
    <source>
        <dbReference type="ARBA" id="ARBA00006767"/>
    </source>
</evidence>
<evidence type="ECO:0000256" key="2">
    <source>
        <dbReference type="ARBA" id="ARBA00022980"/>
    </source>
</evidence>
<dbReference type="Pfam" id="PF00575">
    <property type="entry name" value="S1"/>
    <property type="match status" value="1"/>
</dbReference>
<accession>A0ABR8G5X7</accession>
<dbReference type="InterPro" id="IPR003029">
    <property type="entry name" value="S1_domain"/>
</dbReference>
<dbReference type="InterPro" id="IPR012340">
    <property type="entry name" value="NA-bd_OB-fold"/>
</dbReference>
<dbReference type="SMART" id="SM00316">
    <property type="entry name" value="S1"/>
    <property type="match status" value="1"/>
</dbReference>
<keyword evidence="2" id="KW-0689">Ribosomal protein</keyword>
<evidence type="ECO:0000313" key="6">
    <source>
        <dbReference type="Proteomes" id="UP000603457"/>
    </source>
</evidence>
<reference evidence="5 6" key="1">
    <citation type="journal article" date="2020" name="ISME J.">
        <title>Comparative genomics reveals insights into cyanobacterial evolution and habitat adaptation.</title>
        <authorList>
            <person name="Chen M.Y."/>
            <person name="Teng W.K."/>
            <person name="Zhao L."/>
            <person name="Hu C.X."/>
            <person name="Zhou Y.K."/>
            <person name="Han B.P."/>
            <person name="Song L.R."/>
            <person name="Shu W.S."/>
        </authorList>
    </citation>
    <scope>NUCLEOTIDE SEQUENCE [LARGE SCALE GENOMIC DNA]</scope>
    <source>
        <strain evidence="5 6">FACHB-130</strain>
    </source>
</reference>
<protein>
    <submittedName>
        <fullName evidence="5">S1 RNA-binding domain-containing protein</fullName>
    </submittedName>
</protein>
<name>A0ABR8G5X7_9NOSO</name>
<sequence length="385" mass="44718">MRVTFTQSLNNQILRGWILLRIETDDICTQIWTSSTFDPYQELYIWLGQIRDFQLPAKMIIDEEGREVELIAESLSDLLLQFRIEPWMSARNTTTRLNITVGRCELLKAFYDGIIKFIQDEYQPSQWSHIDHLSNTNWGALLKQNNSSSQNWQTRLAMYGGGHSRVPETGRETISNQLTLEQQWLVTLHDVFLWIANLAANGQIREVYALVSLYKNIPIDIALGELDESWYEQRKIELYQQYELRENSITRRTIHNRSRLAKARLETLKLGQIIDGSISKIKPYGVFVDIGGYYALLHISAISQQPVEHPEKVFQIGDWIRAIIIWMDIERGRVSLSTSDLETEPGDMLKDPLIVYEKAEEMALRYYQNVLSKLQNTVETREDGG</sequence>
<evidence type="ECO:0000256" key="3">
    <source>
        <dbReference type="ARBA" id="ARBA00023274"/>
    </source>
</evidence>
<evidence type="ECO:0000259" key="4">
    <source>
        <dbReference type="PROSITE" id="PS50126"/>
    </source>
</evidence>
<evidence type="ECO:0000313" key="5">
    <source>
        <dbReference type="EMBL" id="MBD2598652.1"/>
    </source>
</evidence>
<organism evidence="5 6">
    <name type="scientific">Nostoc spongiaeforme FACHB-130</name>
    <dbReference type="NCBI Taxonomy" id="1357510"/>
    <lineage>
        <taxon>Bacteria</taxon>
        <taxon>Bacillati</taxon>
        <taxon>Cyanobacteriota</taxon>
        <taxon>Cyanophyceae</taxon>
        <taxon>Nostocales</taxon>
        <taxon>Nostocaceae</taxon>
        <taxon>Nostoc</taxon>
    </lineage>
</organism>
<keyword evidence="3" id="KW-0687">Ribonucleoprotein</keyword>
<keyword evidence="6" id="KW-1185">Reference proteome</keyword>
<dbReference type="RefSeq" id="WP_190971274.1">
    <property type="nucleotide sequence ID" value="NZ_JACJTB010000091.1"/>
</dbReference>
<comment type="similarity">
    <text evidence="1">Belongs to the bacterial ribosomal protein bS1 family.</text>
</comment>
<dbReference type="Gene3D" id="2.40.50.140">
    <property type="entry name" value="Nucleic acid-binding proteins"/>
    <property type="match status" value="1"/>
</dbReference>
<dbReference type="Proteomes" id="UP000603457">
    <property type="component" value="Unassembled WGS sequence"/>
</dbReference>
<dbReference type="SUPFAM" id="SSF50249">
    <property type="entry name" value="Nucleic acid-binding proteins"/>
    <property type="match status" value="1"/>
</dbReference>
<proteinExistence type="inferred from homology"/>
<dbReference type="PANTHER" id="PTHR10724:SF7">
    <property type="entry name" value="SMALL RIBOSOMAL SUBUNIT PROTEIN BS1C"/>
    <property type="match status" value="1"/>
</dbReference>
<comment type="caution">
    <text evidence="5">The sequence shown here is derived from an EMBL/GenBank/DDBJ whole genome shotgun (WGS) entry which is preliminary data.</text>
</comment>